<dbReference type="Proteomes" id="UP000001471">
    <property type="component" value="Unassembled WGS sequence"/>
</dbReference>
<dbReference type="AlphaFoldDB" id="B2VXL8"/>
<reference evidence="3" key="1">
    <citation type="journal article" date="2013" name="G3 (Bethesda)">
        <title>Comparative genomics of a plant-pathogenic fungus, Pyrenophora tritici-repentis, reveals transduplication and the impact of repeat elements on pathogenicity and population divergence.</title>
        <authorList>
            <person name="Manning V.A."/>
            <person name="Pandelova I."/>
            <person name="Dhillon B."/>
            <person name="Wilhelm L.J."/>
            <person name="Goodwin S.B."/>
            <person name="Berlin A.M."/>
            <person name="Figueroa M."/>
            <person name="Freitag M."/>
            <person name="Hane J.K."/>
            <person name="Henrissat B."/>
            <person name="Holman W.H."/>
            <person name="Kodira C.D."/>
            <person name="Martin J."/>
            <person name="Oliver R.P."/>
            <person name="Robbertse B."/>
            <person name="Schackwitz W."/>
            <person name="Schwartz D.C."/>
            <person name="Spatafora J.W."/>
            <person name="Turgeon B.G."/>
            <person name="Yandava C."/>
            <person name="Young S."/>
            <person name="Zhou S."/>
            <person name="Zeng Q."/>
            <person name="Grigoriev I.V."/>
            <person name="Ma L.-J."/>
            <person name="Ciuffetti L.M."/>
        </authorList>
    </citation>
    <scope>NUCLEOTIDE SEQUENCE [LARGE SCALE GENOMIC DNA]</scope>
    <source>
        <strain evidence="3">Pt-1C-BFP</strain>
    </source>
</reference>
<dbReference type="HOGENOM" id="CLU_2672297_0_0_1"/>
<protein>
    <submittedName>
        <fullName evidence="2">Uncharacterized protein</fullName>
    </submittedName>
</protein>
<dbReference type="InParanoid" id="B2VXL8"/>
<evidence type="ECO:0000313" key="3">
    <source>
        <dbReference type="Proteomes" id="UP000001471"/>
    </source>
</evidence>
<accession>B2VXL8</accession>
<name>B2VXL8_PYRTR</name>
<evidence type="ECO:0000313" key="2">
    <source>
        <dbReference type="EMBL" id="EDU45787.1"/>
    </source>
</evidence>
<gene>
    <name evidence="2" type="ORF">PTRG_03264</name>
</gene>
<organism evidence="2 3">
    <name type="scientific">Pyrenophora tritici-repentis (strain Pt-1C-BFP)</name>
    <name type="common">Wheat tan spot fungus</name>
    <name type="synonym">Drechslera tritici-repentis</name>
    <dbReference type="NCBI Taxonomy" id="426418"/>
    <lineage>
        <taxon>Eukaryota</taxon>
        <taxon>Fungi</taxon>
        <taxon>Dikarya</taxon>
        <taxon>Ascomycota</taxon>
        <taxon>Pezizomycotina</taxon>
        <taxon>Dothideomycetes</taxon>
        <taxon>Pleosporomycetidae</taxon>
        <taxon>Pleosporales</taxon>
        <taxon>Pleosporineae</taxon>
        <taxon>Pleosporaceae</taxon>
        <taxon>Pyrenophora</taxon>
    </lineage>
</organism>
<proteinExistence type="predicted"/>
<feature type="region of interest" description="Disordered" evidence="1">
    <location>
        <begin position="52"/>
        <end position="75"/>
    </location>
</feature>
<dbReference type="EMBL" id="DS231616">
    <property type="protein sequence ID" value="EDU45787.1"/>
    <property type="molecule type" value="Genomic_DNA"/>
</dbReference>
<sequence>MQHVFGQLRPDTDILAPATAVKDTEMVCALDSSLSYEEPLVYGGAARKPWASMSGDPTTGASGLRIQKVSAMERL</sequence>
<evidence type="ECO:0000256" key="1">
    <source>
        <dbReference type="SAM" id="MobiDB-lite"/>
    </source>
</evidence>